<name>A0A8H3A302_9AGAM</name>
<evidence type="ECO:0000256" key="1">
    <source>
        <dbReference type="SAM" id="MobiDB-lite"/>
    </source>
</evidence>
<feature type="region of interest" description="Disordered" evidence="1">
    <location>
        <begin position="89"/>
        <end position="136"/>
    </location>
</feature>
<evidence type="ECO:0000313" key="3">
    <source>
        <dbReference type="Proteomes" id="UP000663826"/>
    </source>
</evidence>
<accession>A0A8H3A302</accession>
<feature type="non-terminal residue" evidence="2">
    <location>
        <position position="1"/>
    </location>
</feature>
<dbReference type="AlphaFoldDB" id="A0A8H3A302"/>
<dbReference type="Proteomes" id="UP000663826">
    <property type="component" value="Unassembled WGS sequence"/>
</dbReference>
<feature type="compositionally biased region" description="Polar residues" evidence="1">
    <location>
        <begin position="101"/>
        <end position="122"/>
    </location>
</feature>
<organism evidence="2 3">
    <name type="scientific">Rhizoctonia solani</name>
    <dbReference type="NCBI Taxonomy" id="456999"/>
    <lineage>
        <taxon>Eukaryota</taxon>
        <taxon>Fungi</taxon>
        <taxon>Dikarya</taxon>
        <taxon>Basidiomycota</taxon>
        <taxon>Agaricomycotina</taxon>
        <taxon>Agaricomycetes</taxon>
        <taxon>Cantharellales</taxon>
        <taxon>Ceratobasidiaceae</taxon>
        <taxon>Rhizoctonia</taxon>
    </lineage>
</organism>
<feature type="region of interest" description="Disordered" evidence="1">
    <location>
        <begin position="1"/>
        <end position="47"/>
    </location>
</feature>
<comment type="caution">
    <text evidence="2">The sequence shown here is derived from an EMBL/GenBank/DDBJ whole genome shotgun (WGS) entry which is preliminary data.</text>
</comment>
<evidence type="ECO:0000313" key="2">
    <source>
        <dbReference type="EMBL" id="CAE6385872.1"/>
    </source>
</evidence>
<dbReference type="EMBL" id="CAJMWQ010000822">
    <property type="protein sequence ID" value="CAE6385872.1"/>
    <property type="molecule type" value="Genomic_DNA"/>
</dbReference>
<evidence type="ECO:0008006" key="4">
    <source>
        <dbReference type="Google" id="ProtNLM"/>
    </source>
</evidence>
<gene>
    <name evidence="2" type="ORF">RDB_LOCUS23046</name>
</gene>
<proteinExistence type="predicted"/>
<reference evidence="2" key="1">
    <citation type="submission" date="2021-01" db="EMBL/GenBank/DDBJ databases">
        <authorList>
            <person name="Kaushik A."/>
        </authorList>
    </citation>
    <scope>NUCLEOTIDE SEQUENCE</scope>
    <source>
        <strain evidence="2">AG1-1B</strain>
    </source>
</reference>
<protein>
    <recommendedName>
        <fullName evidence="4">Hexosyltransferase</fullName>
    </recommendedName>
</protein>
<sequence>VLQQDSATVRRSDSASAFSSKFPRHLTSTPNLFPRGAHDHDHGSRTASNEWVRPDFVIKADDDSFVMLAELEARLRWELYEAKRAADIGTGKDGSKRDDSTTIPDPTHTSRSESVPDTTTESSSKEAEPSSTLDIGKREFPEGMVFDKRDWSDGEGKEHSEGPLIYWGYLVKSRFMAGELYALSSSLVEYVATYPALKSMTNGAEDKQANLVTQVAAWMKAHPQAANVRWRSERCWVYDHPKAGTVYSHGFLFPSEAARVRYQTTHGLTPAEIIHLPTSYLVDDPIMSHSTVSR</sequence>